<evidence type="ECO:0000313" key="2">
    <source>
        <dbReference type="Proteomes" id="UP000316213"/>
    </source>
</evidence>
<dbReference type="EMBL" id="SJPM01000002">
    <property type="protein sequence ID" value="TWU02057.1"/>
    <property type="molecule type" value="Genomic_DNA"/>
</dbReference>
<accession>A0A5C6ARD0</accession>
<keyword evidence="2" id="KW-1185">Reference proteome</keyword>
<organism evidence="1 2">
    <name type="scientific">Neorhodopirellula pilleata</name>
    <dbReference type="NCBI Taxonomy" id="2714738"/>
    <lineage>
        <taxon>Bacteria</taxon>
        <taxon>Pseudomonadati</taxon>
        <taxon>Planctomycetota</taxon>
        <taxon>Planctomycetia</taxon>
        <taxon>Pirellulales</taxon>
        <taxon>Pirellulaceae</taxon>
        <taxon>Neorhodopirellula</taxon>
    </lineage>
</organism>
<proteinExistence type="predicted"/>
<dbReference type="AlphaFoldDB" id="A0A5C6ARD0"/>
<comment type="caution">
    <text evidence="1">The sequence shown here is derived from an EMBL/GenBank/DDBJ whole genome shotgun (WGS) entry which is preliminary data.</text>
</comment>
<gene>
    <name evidence="1" type="ORF">Pla100_17960</name>
</gene>
<name>A0A5C6ARD0_9BACT</name>
<sequence>MTAPCRMRHCGVTMVRVQQEASSGLHNPSDMFQKLPAIGAALDHPQCTEQADCPESDSVVDGVEFNEIGVNGLNTREFSCDNFA</sequence>
<protein>
    <submittedName>
        <fullName evidence="1">Uncharacterized protein</fullName>
    </submittedName>
</protein>
<reference evidence="1 2" key="1">
    <citation type="submission" date="2019-02" db="EMBL/GenBank/DDBJ databases">
        <title>Deep-cultivation of Planctomycetes and their phenomic and genomic characterization uncovers novel biology.</title>
        <authorList>
            <person name="Wiegand S."/>
            <person name="Jogler M."/>
            <person name="Boedeker C."/>
            <person name="Pinto D."/>
            <person name="Vollmers J."/>
            <person name="Rivas-Marin E."/>
            <person name="Kohn T."/>
            <person name="Peeters S.H."/>
            <person name="Heuer A."/>
            <person name="Rast P."/>
            <person name="Oberbeckmann S."/>
            <person name="Bunk B."/>
            <person name="Jeske O."/>
            <person name="Meyerdierks A."/>
            <person name="Storesund J.E."/>
            <person name="Kallscheuer N."/>
            <person name="Luecker S."/>
            <person name="Lage O.M."/>
            <person name="Pohl T."/>
            <person name="Merkel B.J."/>
            <person name="Hornburger P."/>
            <person name="Mueller R.-W."/>
            <person name="Bruemmer F."/>
            <person name="Labrenz M."/>
            <person name="Spormann A.M."/>
            <person name="Op Den Camp H."/>
            <person name="Overmann J."/>
            <person name="Amann R."/>
            <person name="Jetten M.S.M."/>
            <person name="Mascher T."/>
            <person name="Medema M.H."/>
            <person name="Devos D.P."/>
            <person name="Kaster A.-K."/>
            <person name="Ovreas L."/>
            <person name="Rohde M."/>
            <person name="Galperin M.Y."/>
            <person name="Jogler C."/>
        </authorList>
    </citation>
    <scope>NUCLEOTIDE SEQUENCE [LARGE SCALE GENOMIC DNA]</scope>
    <source>
        <strain evidence="1 2">Pla100</strain>
    </source>
</reference>
<dbReference type="Proteomes" id="UP000316213">
    <property type="component" value="Unassembled WGS sequence"/>
</dbReference>
<evidence type="ECO:0000313" key="1">
    <source>
        <dbReference type="EMBL" id="TWU02057.1"/>
    </source>
</evidence>